<sequence>MLLSLNSNLAQDSRDAITTIVKSSQFLLRLVELTHLLSSLDRNRVALTCTPVDLKATLLATARKAEDVTIGKAVSVKINSLFSHEWYLCDAKAITTILDSLLELVSRHAPMPGTIHVAVTLEPNQAGSSTGQPECRVDICVTHTSHDDCTTNTFQKFIKKATQDYSLQRPPSFEFILLSVASKLASLHGGHVRAVATSGESGLMLSLPSLGAAPTPTQSPSSTAPSTPKSGHSTLRFPDIAVQQQQQQSDSRLLRCHRMARVCHPSRGVRQQAQPWFLFKSLHLLQLASLQMRSMAPETK</sequence>
<dbReference type="Proteomes" id="UP000193411">
    <property type="component" value="Unassembled WGS sequence"/>
</dbReference>
<protein>
    <recommendedName>
        <fullName evidence="4">Histidine kinase domain-containing protein</fullName>
    </recommendedName>
</protein>
<evidence type="ECO:0000313" key="3">
    <source>
        <dbReference type="Proteomes" id="UP000193411"/>
    </source>
</evidence>
<evidence type="ECO:0000313" key="2">
    <source>
        <dbReference type="EMBL" id="ORZ34117.1"/>
    </source>
</evidence>
<dbReference type="InterPro" id="IPR036890">
    <property type="entry name" value="HATPase_C_sf"/>
</dbReference>
<proteinExistence type="predicted"/>
<feature type="region of interest" description="Disordered" evidence="1">
    <location>
        <begin position="206"/>
        <end position="234"/>
    </location>
</feature>
<dbReference type="EMBL" id="MCFL01000031">
    <property type="protein sequence ID" value="ORZ34117.1"/>
    <property type="molecule type" value="Genomic_DNA"/>
</dbReference>
<evidence type="ECO:0008006" key="4">
    <source>
        <dbReference type="Google" id="ProtNLM"/>
    </source>
</evidence>
<dbReference type="OrthoDB" id="60033at2759"/>
<evidence type="ECO:0000256" key="1">
    <source>
        <dbReference type="SAM" id="MobiDB-lite"/>
    </source>
</evidence>
<dbReference type="AlphaFoldDB" id="A0A1Y2HHP8"/>
<dbReference type="Gene3D" id="3.30.565.10">
    <property type="entry name" value="Histidine kinase-like ATPase, C-terminal domain"/>
    <property type="match status" value="1"/>
</dbReference>
<reference evidence="2 3" key="1">
    <citation type="submission" date="2016-07" db="EMBL/GenBank/DDBJ databases">
        <title>Pervasive Adenine N6-methylation of Active Genes in Fungi.</title>
        <authorList>
            <consortium name="DOE Joint Genome Institute"/>
            <person name="Mondo S.J."/>
            <person name="Dannebaum R.O."/>
            <person name="Kuo R.C."/>
            <person name="Labutti K."/>
            <person name="Haridas S."/>
            <person name="Kuo A."/>
            <person name="Salamov A."/>
            <person name="Ahrendt S.R."/>
            <person name="Lipzen A."/>
            <person name="Sullivan W."/>
            <person name="Andreopoulos W.B."/>
            <person name="Clum A."/>
            <person name="Lindquist E."/>
            <person name="Daum C."/>
            <person name="Ramamoorthy G.K."/>
            <person name="Gryganskyi A."/>
            <person name="Culley D."/>
            <person name="Magnuson J.K."/>
            <person name="James T.Y."/>
            <person name="O'Malley M.A."/>
            <person name="Stajich J.E."/>
            <person name="Spatafora J.W."/>
            <person name="Visel A."/>
            <person name="Grigoriev I.V."/>
        </authorList>
    </citation>
    <scope>NUCLEOTIDE SEQUENCE [LARGE SCALE GENOMIC DNA]</scope>
    <source>
        <strain evidence="2 3">PL171</strain>
    </source>
</reference>
<comment type="caution">
    <text evidence="2">The sequence shown here is derived from an EMBL/GenBank/DDBJ whole genome shotgun (WGS) entry which is preliminary data.</text>
</comment>
<organism evidence="2 3">
    <name type="scientific">Catenaria anguillulae PL171</name>
    <dbReference type="NCBI Taxonomy" id="765915"/>
    <lineage>
        <taxon>Eukaryota</taxon>
        <taxon>Fungi</taxon>
        <taxon>Fungi incertae sedis</taxon>
        <taxon>Blastocladiomycota</taxon>
        <taxon>Blastocladiomycetes</taxon>
        <taxon>Blastocladiales</taxon>
        <taxon>Catenariaceae</taxon>
        <taxon>Catenaria</taxon>
    </lineage>
</organism>
<keyword evidence="3" id="KW-1185">Reference proteome</keyword>
<gene>
    <name evidence="2" type="ORF">BCR44DRAFT_1182899</name>
</gene>
<name>A0A1Y2HHP8_9FUNG</name>
<accession>A0A1Y2HHP8</accession>
<feature type="compositionally biased region" description="Low complexity" evidence="1">
    <location>
        <begin position="212"/>
        <end position="228"/>
    </location>
</feature>